<name>A0A0M1N3D4_9BACL</name>
<evidence type="ECO:0000313" key="3">
    <source>
        <dbReference type="Proteomes" id="UP000036932"/>
    </source>
</evidence>
<evidence type="ECO:0000259" key="1">
    <source>
        <dbReference type="Pfam" id="PF02627"/>
    </source>
</evidence>
<proteinExistence type="predicted"/>
<keyword evidence="3" id="KW-1185">Reference proteome</keyword>
<dbReference type="AlphaFoldDB" id="A0A0M1N3D4"/>
<dbReference type="OrthoDB" id="9801997at2"/>
<dbReference type="EMBL" id="LIUT01000006">
    <property type="protein sequence ID" value="KOR76668.1"/>
    <property type="molecule type" value="Genomic_DNA"/>
</dbReference>
<dbReference type="PANTHER" id="PTHR34846">
    <property type="entry name" value="4-CARBOXYMUCONOLACTONE DECARBOXYLASE FAMILY PROTEIN (AFU_ORTHOLOGUE AFUA_6G11590)"/>
    <property type="match status" value="1"/>
</dbReference>
<feature type="domain" description="Carboxymuconolactone decarboxylase-like" evidence="1">
    <location>
        <begin position="12"/>
        <end position="93"/>
    </location>
</feature>
<accession>A0A0M1N3D4</accession>
<evidence type="ECO:0000313" key="2">
    <source>
        <dbReference type="EMBL" id="KOR76668.1"/>
    </source>
</evidence>
<organism evidence="2 3">
    <name type="scientific">Paenibacillus solani</name>
    <dbReference type="NCBI Taxonomy" id="1705565"/>
    <lineage>
        <taxon>Bacteria</taxon>
        <taxon>Bacillati</taxon>
        <taxon>Bacillota</taxon>
        <taxon>Bacilli</taxon>
        <taxon>Bacillales</taxon>
        <taxon>Paenibacillaceae</taxon>
        <taxon>Paenibacillus</taxon>
    </lineage>
</organism>
<dbReference type="RefSeq" id="WP_054404561.1">
    <property type="nucleotide sequence ID" value="NZ_LIUT01000006.1"/>
</dbReference>
<dbReference type="InterPro" id="IPR029032">
    <property type="entry name" value="AhpD-like"/>
</dbReference>
<dbReference type="PATRIC" id="fig|1705565.3.peg.567"/>
<comment type="caution">
    <text evidence="2">The sequence shown here is derived from an EMBL/GenBank/DDBJ whole genome shotgun (WGS) entry which is preliminary data.</text>
</comment>
<dbReference type="SUPFAM" id="SSF69118">
    <property type="entry name" value="AhpD-like"/>
    <property type="match status" value="1"/>
</dbReference>
<dbReference type="GO" id="GO:0051920">
    <property type="term" value="F:peroxiredoxin activity"/>
    <property type="evidence" value="ECO:0007669"/>
    <property type="project" value="InterPro"/>
</dbReference>
<reference evidence="3" key="1">
    <citation type="submission" date="2015-08" db="EMBL/GenBank/DDBJ databases">
        <title>Genome sequencing project for genomic taxonomy and phylogenomics of Bacillus-like bacteria.</title>
        <authorList>
            <person name="Liu B."/>
            <person name="Wang J."/>
            <person name="Zhu Y."/>
            <person name="Liu G."/>
            <person name="Chen Q."/>
            <person name="Chen Z."/>
            <person name="Lan J."/>
            <person name="Che J."/>
            <person name="Ge C."/>
            <person name="Shi H."/>
            <person name="Pan Z."/>
            <person name="Liu X."/>
        </authorList>
    </citation>
    <scope>NUCLEOTIDE SEQUENCE [LARGE SCALE GENOMIC DNA]</scope>
    <source>
        <strain evidence="3">FJAT-22460</strain>
    </source>
</reference>
<dbReference type="Proteomes" id="UP000036932">
    <property type="component" value="Unassembled WGS sequence"/>
</dbReference>
<dbReference type="Gene3D" id="1.20.1290.10">
    <property type="entry name" value="AhpD-like"/>
    <property type="match status" value="1"/>
</dbReference>
<dbReference type="Pfam" id="PF02627">
    <property type="entry name" value="CMD"/>
    <property type="match status" value="1"/>
</dbReference>
<dbReference type="InterPro" id="IPR003779">
    <property type="entry name" value="CMD-like"/>
</dbReference>
<gene>
    <name evidence="2" type="ORF">AM231_22230</name>
</gene>
<sequence>MKLRMNYRSANPDAFKTLLALEQAAQKSGLDHKLYEIIKLRASQINGCSFCADMHSKDLLSIGESVDRLLLLPMWREVPIYSDEERAVIELTEHVTKLSEAGVPAEVYERVRKHFDEKQFVDLILAITTINAWNRIAVATGMFPGCFD</sequence>
<protein>
    <recommendedName>
        <fullName evidence="1">Carboxymuconolactone decarboxylase-like domain-containing protein</fullName>
    </recommendedName>
</protein>
<dbReference type="PANTHER" id="PTHR34846:SF10">
    <property type="entry name" value="CYTOPLASMIC PROTEIN"/>
    <property type="match status" value="1"/>
</dbReference>
<dbReference type="InterPro" id="IPR004675">
    <property type="entry name" value="AhpD_core"/>
</dbReference>
<dbReference type="NCBIfam" id="TIGR00778">
    <property type="entry name" value="ahpD_dom"/>
    <property type="match status" value="1"/>
</dbReference>